<dbReference type="Gene3D" id="1.10.1660.10">
    <property type="match status" value="1"/>
</dbReference>
<dbReference type="Pfam" id="PF00857">
    <property type="entry name" value="Isochorismatase"/>
    <property type="match status" value="1"/>
</dbReference>
<evidence type="ECO:0000313" key="4">
    <source>
        <dbReference type="Proteomes" id="UP000466024"/>
    </source>
</evidence>
<accession>A0A640WE81</accession>
<dbReference type="RefSeq" id="WP_149435503.1">
    <property type="nucleotide sequence ID" value="NZ_VTPX01000005.1"/>
</dbReference>
<dbReference type="InterPro" id="IPR050272">
    <property type="entry name" value="Isochorismatase-like_hydrls"/>
</dbReference>
<dbReference type="InterPro" id="IPR036380">
    <property type="entry name" value="Isochorismatase-like_sf"/>
</dbReference>
<dbReference type="EMBL" id="VTPX01000005">
    <property type="protein sequence ID" value="KAA0018302.1"/>
    <property type="molecule type" value="Genomic_DNA"/>
</dbReference>
<dbReference type="Proteomes" id="UP000466024">
    <property type="component" value="Unassembled WGS sequence"/>
</dbReference>
<feature type="domain" description="Isochorismatase-like" evidence="2">
    <location>
        <begin position="74"/>
        <end position="247"/>
    </location>
</feature>
<dbReference type="PANTHER" id="PTHR43540">
    <property type="entry name" value="PEROXYUREIDOACRYLATE/UREIDOACRYLATE AMIDOHYDROLASE-RELATED"/>
    <property type="match status" value="1"/>
</dbReference>
<proteinExistence type="predicted"/>
<reference evidence="3 4" key="1">
    <citation type="submission" date="2019-08" db="EMBL/GenBank/DDBJ databases">
        <title>Bioinformatics analysis of the strain L3 and L5.</title>
        <authorList>
            <person name="Li X."/>
        </authorList>
    </citation>
    <scope>NUCLEOTIDE SEQUENCE [LARGE SCALE GENOMIC DNA]</scope>
    <source>
        <strain evidence="3 4">L3</strain>
    </source>
</reference>
<comment type="caution">
    <text evidence="3">The sequence shown here is derived from an EMBL/GenBank/DDBJ whole genome shotgun (WGS) entry which is preliminary data.</text>
</comment>
<gene>
    <name evidence="3" type="ORF">F0A16_11350</name>
</gene>
<dbReference type="SUPFAM" id="SSF52499">
    <property type="entry name" value="Isochorismatase-like hydrolases"/>
    <property type="match status" value="1"/>
</dbReference>
<sequence length="255" mass="28602">MYDNKLATISEVSKILGLSPSTLRRMEVEGELSRYGLTVIYTPGGQRRYLFNPTRHLYSQQGFSAPLAFGRRPALLIRDLTIGFCTAESQLCVQLDDQLNAARTLIETFAAQGHPVIFSRTVYDPAHAFSALWGEKFPAMRILEAESHWIRKHEALANYVYDLELSTHYVSDLKASKLEAFLDRNRIDTVVLAGVTTSGSIRTNAIDLFQSGRRTVIPSEAVADRTRPLQDFTLLDLNSRYAEVTTLSRTLAELA</sequence>
<dbReference type="AlphaFoldDB" id="A0A640WE81"/>
<protein>
    <submittedName>
        <fullName evidence="3">Isochorismatase family protein</fullName>
    </submittedName>
</protein>
<evidence type="ECO:0000259" key="2">
    <source>
        <dbReference type="Pfam" id="PF00857"/>
    </source>
</evidence>
<dbReference type="InterPro" id="IPR000868">
    <property type="entry name" value="Isochorismatase-like_dom"/>
</dbReference>
<name>A0A640WE81_9GAMM</name>
<dbReference type="PANTHER" id="PTHR43540:SF1">
    <property type="entry name" value="ISOCHORISMATASE HYDROLASE"/>
    <property type="match status" value="1"/>
</dbReference>
<dbReference type="Gene3D" id="3.40.50.850">
    <property type="entry name" value="Isochorismatase-like"/>
    <property type="match status" value="1"/>
</dbReference>
<dbReference type="GO" id="GO:0016787">
    <property type="term" value="F:hydrolase activity"/>
    <property type="evidence" value="ECO:0007669"/>
    <property type="project" value="UniProtKB-KW"/>
</dbReference>
<organism evidence="3 4">
    <name type="scientific">Salinicola corii</name>
    <dbReference type="NCBI Taxonomy" id="2606937"/>
    <lineage>
        <taxon>Bacteria</taxon>
        <taxon>Pseudomonadati</taxon>
        <taxon>Pseudomonadota</taxon>
        <taxon>Gammaproteobacteria</taxon>
        <taxon>Oceanospirillales</taxon>
        <taxon>Halomonadaceae</taxon>
        <taxon>Salinicola</taxon>
    </lineage>
</organism>
<keyword evidence="4" id="KW-1185">Reference proteome</keyword>
<evidence type="ECO:0000313" key="3">
    <source>
        <dbReference type="EMBL" id="KAA0018302.1"/>
    </source>
</evidence>
<evidence type="ECO:0000256" key="1">
    <source>
        <dbReference type="ARBA" id="ARBA00022801"/>
    </source>
</evidence>
<keyword evidence="1" id="KW-0378">Hydrolase</keyword>